<feature type="transmembrane region" description="Helical" evidence="1">
    <location>
        <begin position="12"/>
        <end position="33"/>
    </location>
</feature>
<gene>
    <name evidence="3" type="ORF">LCGC14_2727020</name>
</gene>
<dbReference type="Gene3D" id="3.30.700.10">
    <property type="entry name" value="Glycoprotein, Type 4 Pilin"/>
    <property type="match status" value="1"/>
</dbReference>
<feature type="domain" description="DUF1559" evidence="2">
    <location>
        <begin position="34"/>
        <end position="333"/>
    </location>
</feature>
<comment type="caution">
    <text evidence="3">The sequence shown here is derived from an EMBL/GenBank/DDBJ whole genome shotgun (WGS) entry which is preliminary data.</text>
</comment>
<accession>A0A0F8ZVT8</accession>
<evidence type="ECO:0000259" key="2">
    <source>
        <dbReference type="Pfam" id="PF07596"/>
    </source>
</evidence>
<keyword evidence="1" id="KW-1133">Transmembrane helix</keyword>
<name>A0A0F8ZVT8_9ZZZZ</name>
<organism evidence="3">
    <name type="scientific">marine sediment metagenome</name>
    <dbReference type="NCBI Taxonomy" id="412755"/>
    <lineage>
        <taxon>unclassified sequences</taxon>
        <taxon>metagenomes</taxon>
        <taxon>ecological metagenomes</taxon>
    </lineage>
</organism>
<dbReference type="Pfam" id="PF07596">
    <property type="entry name" value="SBP_bac_10"/>
    <property type="match status" value="1"/>
</dbReference>
<protein>
    <recommendedName>
        <fullName evidence="2">DUF1559 domain-containing protein</fullName>
    </recommendedName>
</protein>
<dbReference type="InterPro" id="IPR045584">
    <property type="entry name" value="Pilin-like"/>
</dbReference>
<dbReference type="SUPFAM" id="SSF54523">
    <property type="entry name" value="Pili subunits"/>
    <property type="match status" value="1"/>
</dbReference>
<dbReference type="EMBL" id="LAZR01049269">
    <property type="protein sequence ID" value="KKK90045.1"/>
    <property type="molecule type" value="Genomic_DNA"/>
</dbReference>
<dbReference type="PANTHER" id="PTHR30093">
    <property type="entry name" value="GENERAL SECRETION PATHWAY PROTEIN G"/>
    <property type="match status" value="1"/>
</dbReference>
<dbReference type="PROSITE" id="PS00409">
    <property type="entry name" value="PROKAR_NTER_METHYL"/>
    <property type="match status" value="1"/>
</dbReference>
<feature type="non-terminal residue" evidence="3">
    <location>
        <position position="350"/>
    </location>
</feature>
<dbReference type="NCBIfam" id="TIGR02532">
    <property type="entry name" value="IV_pilin_GFxxxE"/>
    <property type="match status" value="1"/>
</dbReference>
<keyword evidence="1" id="KW-0472">Membrane</keyword>
<sequence length="350" mass="37307">MKVVRRKRGFTLVELLVVIAIIGILIALLLPAIQAAREAARRAACLNNLKQLGLAFQNMESALKKFPTGVHVRRLGGEIVAPMDGFSWCVDLLPYIEGGQIYNNVDLIADIPLSGTPGSVQALESIVNEFHCPSFGGTDHVDITTETEAITNYKVLAATCRESLDYGTPGAKSPGAGYLANMARHPDGSVFPGSKLGITGITDGSSRTALVCESKEQYFARWTVGVETVLIGLPIQASSIITSPAINYYYPSGYAASPNMFWEDSTVSPSLKTYLGWNYENTPYVDGGTIISASVPPGLSGPVTYGPSSDHSGLTNHMFADGSVHAISNAIDPALYMFAITRNNADPMPG</sequence>
<dbReference type="InterPro" id="IPR012902">
    <property type="entry name" value="N_methyl_site"/>
</dbReference>
<evidence type="ECO:0000256" key="1">
    <source>
        <dbReference type="SAM" id="Phobius"/>
    </source>
</evidence>
<dbReference type="AlphaFoldDB" id="A0A0F8ZVT8"/>
<proteinExistence type="predicted"/>
<evidence type="ECO:0000313" key="3">
    <source>
        <dbReference type="EMBL" id="KKK90045.1"/>
    </source>
</evidence>
<dbReference type="PANTHER" id="PTHR30093:SF2">
    <property type="entry name" value="TYPE II SECRETION SYSTEM PROTEIN H"/>
    <property type="match status" value="1"/>
</dbReference>
<dbReference type="Pfam" id="PF07963">
    <property type="entry name" value="N_methyl"/>
    <property type="match status" value="1"/>
</dbReference>
<keyword evidence="1" id="KW-0812">Transmembrane</keyword>
<reference evidence="3" key="1">
    <citation type="journal article" date="2015" name="Nature">
        <title>Complex archaea that bridge the gap between prokaryotes and eukaryotes.</title>
        <authorList>
            <person name="Spang A."/>
            <person name="Saw J.H."/>
            <person name="Jorgensen S.L."/>
            <person name="Zaremba-Niedzwiedzka K."/>
            <person name="Martijn J."/>
            <person name="Lind A.E."/>
            <person name="van Eijk R."/>
            <person name="Schleper C."/>
            <person name="Guy L."/>
            <person name="Ettema T.J."/>
        </authorList>
    </citation>
    <scope>NUCLEOTIDE SEQUENCE</scope>
</reference>
<dbReference type="InterPro" id="IPR011453">
    <property type="entry name" value="DUF1559"/>
</dbReference>